<proteinExistence type="predicted"/>
<keyword evidence="1" id="KW-1133">Transmembrane helix</keyword>
<keyword evidence="1" id="KW-0472">Membrane</keyword>
<reference evidence="3" key="1">
    <citation type="journal article" date="2019" name="Int. J. Syst. Evol. Microbiol.">
        <title>The Global Catalogue of Microorganisms (GCM) 10K type strain sequencing project: providing services to taxonomists for standard genome sequencing and annotation.</title>
        <authorList>
            <consortium name="The Broad Institute Genomics Platform"/>
            <consortium name="The Broad Institute Genome Sequencing Center for Infectious Disease"/>
            <person name="Wu L."/>
            <person name="Ma J."/>
        </authorList>
    </citation>
    <scope>NUCLEOTIDE SEQUENCE [LARGE SCALE GENOMIC DNA]</scope>
    <source>
        <strain evidence="3">CGMCC 1.6375</strain>
    </source>
</reference>
<organism evidence="2 3">
    <name type="scientific">Dyadobacter beijingensis</name>
    <dbReference type="NCBI Taxonomy" id="365489"/>
    <lineage>
        <taxon>Bacteria</taxon>
        <taxon>Pseudomonadati</taxon>
        <taxon>Bacteroidota</taxon>
        <taxon>Cytophagia</taxon>
        <taxon>Cytophagales</taxon>
        <taxon>Spirosomataceae</taxon>
        <taxon>Dyadobacter</taxon>
    </lineage>
</organism>
<gene>
    <name evidence="2" type="ORF">GCM10010967_35570</name>
</gene>
<keyword evidence="1" id="KW-0812">Transmembrane</keyword>
<sequence>MCVKVNYPLIFKNHATFMEQTSVKRKWANWKFISFIVILVAVFVKFYVLDPHDENAPVTVALDLPQVALRNQKEVAAILGKGTLESYYEDKQAGCEHCPKASYRDGKVEIIYINEIADQIRLNGLKDYDFENRIILGLLNLTENISPNVDEDGLKQWDNYQKYTQIAAFSKDGHLDYILIKAKTE</sequence>
<dbReference type="EMBL" id="BMLI01000002">
    <property type="protein sequence ID" value="GGM98594.1"/>
    <property type="molecule type" value="Genomic_DNA"/>
</dbReference>
<dbReference type="Proteomes" id="UP000632339">
    <property type="component" value="Unassembled WGS sequence"/>
</dbReference>
<feature type="transmembrane region" description="Helical" evidence="1">
    <location>
        <begin position="28"/>
        <end position="48"/>
    </location>
</feature>
<evidence type="ECO:0000256" key="1">
    <source>
        <dbReference type="SAM" id="Phobius"/>
    </source>
</evidence>
<evidence type="ECO:0000313" key="2">
    <source>
        <dbReference type="EMBL" id="GGM98594.1"/>
    </source>
</evidence>
<evidence type="ECO:0000313" key="3">
    <source>
        <dbReference type="Proteomes" id="UP000632339"/>
    </source>
</evidence>
<accession>A0ABQ2I3J9</accession>
<comment type="caution">
    <text evidence="2">The sequence shown here is derived from an EMBL/GenBank/DDBJ whole genome shotgun (WGS) entry which is preliminary data.</text>
</comment>
<keyword evidence="3" id="KW-1185">Reference proteome</keyword>
<name>A0ABQ2I3J9_9BACT</name>
<protein>
    <submittedName>
        <fullName evidence="2">Uncharacterized protein</fullName>
    </submittedName>
</protein>